<dbReference type="AlphaFoldDB" id="A0A1I5E5C0"/>
<evidence type="ECO:0000259" key="7">
    <source>
        <dbReference type="Pfam" id="PF13396"/>
    </source>
</evidence>
<evidence type="ECO:0000256" key="3">
    <source>
        <dbReference type="ARBA" id="ARBA00022692"/>
    </source>
</evidence>
<dbReference type="InterPro" id="IPR027379">
    <property type="entry name" value="CLS_N"/>
</dbReference>
<accession>A0A1I5E5C0</accession>
<sequence length="82" mass="9863">MNLLEPSFPVWIAPLTLVFYLGFWIYAIVDLLRADFKDSSQRILWMLLLIFVPVIGTFLYLSMSRTMKKRRRFEPDFRSQKD</sequence>
<keyword evidence="2" id="KW-1003">Cell membrane</keyword>
<evidence type="ECO:0000313" key="9">
    <source>
        <dbReference type="Proteomes" id="UP000199564"/>
    </source>
</evidence>
<dbReference type="Proteomes" id="UP000199564">
    <property type="component" value="Unassembled WGS sequence"/>
</dbReference>
<dbReference type="GO" id="GO:0005886">
    <property type="term" value="C:plasma membrane"/>
    <property type="evidence" value="ECO:0007669"/>
    <property type="project" value="UniProtKB-SubCell"/>
</dbReference>
<dbReference type="Pfam" id="PF13396">
    <property type="entry name" value="PLDc_N"/>
    <property type="match status" value="1"/>
</dbReference>
<proteinExistence type="predicted"/>
<reference evidence="9" key="1">
    <citation type="submission" date="2016-10" db="EMBL/GenBank/DDBJ databases">
        <authorList>
            <person name="Varghese N."/>
            <person name="Submissions S."/>
        </authorList>
    </citation>
    <scope>NUCLEOTIDE SEQUENCE [LARGE SCALE GENOMIC DNA]</scope>
    <source>
        <strain evidence="9">DSM 15282</strain>
    </source>
</reference>
<protein>
    <submittedName>
        <fullName evidence="8">Phospholipase_D-nuclease N-terminal</fullName>
    </submittedName>
</protein>
<keyword evidence="4 6" id="KW-1133">Transmembrane helix</keyword>
<keyword evidence="9" id="KW-1185">Reference proteome</keyword>
<gene>
    <name evidence="8" type="ORF">SAMN04488519_103302</name>
</gene>
<evidence type="ECO:0000256" key="2">
    <source>
        <dbReference type="ARBA" id="ARBA00022475"/>
    </source>
</evidence>
<evidence type="ECO:0000313" key="8">
    <source>
        <dbReference type="EMBL" id="SFO06729.1"/>
    </source>
</evidence>
<feature type="transmembrane region" description="Helical" evidence="6">
    <location>
        <begin position="12"/>
        <end position="31"/>
    </location>
</feature>
<name>A0A1I5E5C0_9BACT</name>
<comment type="subcellular location">
    <subcellularLocation>
        <location evidence="1">Cell membrane</location>
        <topology evidence="1">Multi-pass membrane protein</topology>
    </subcellularLocation>
</comment>
<organism evidence="8 9">
    <name type="scientific">Algoriphagus ornithinivorans</name>
    <dbReference type="NCBI Taxonomy" id="226506"/>
    <lineage>
        <taxon>Bacteria</taxon>
        <taxon>Pseudomonadati</taxon>
        <taxon>Bacteroidota</taxon>
        <taxon>Cytophagia</taxon>
        <taxon>Cytophagales</taxon>
        <taxon>Cyclobacteriaceae</taxon>
        <taxon>Algoriphagus</taxon>
    </lineage>
</organism>
<feature type="domain" description="Cardiolipin synthase N-terminal" evidence="7">
    <location>
        <begin position="23"/>
        <end position="61"/>
    </location>
</feature>
<dbReference type="EMBL" id="FOVW01000003">
    <property type="protein sequence ID" value="SFO06729.1"/>
    <property type="molecule type" value="Genomic_DNA"/>
</dbReference>
<evidence type="ECO:0000256" key="4">
    <source>
        <dbReference type="ARBA" id="ARBA00022989"/>
    </source>
</evidence>
<evidence type="ECO:0000256" key="1">
    <source>
        <dbReference type="ARBA" id="ARBA00004651"/>
    </source>
</evidence>
<dbReference type="RefSeq" id="WP_091651781.1">
    <property type="nucleotide sequence ID" value="NZ_FOVW01000003.1"/>
</dbReference>
<feature type="transmembrane region" description="Helical" evidence="6">
    <location>
        <begin position="43"/>
        <end position="63"/>
    </location>
</feature>
<evidence type="ECO:0000256" key="6">
    <source>
        <dbReference type="SAM" id="Phobius"/>
    </source>
</evidence>
<evidence type="ECO:0000256" key="5">
    <source>
        <dbReference type="ARBA" id="ARBA00023136"/>
    </source>
</evidence>
<keyword evidence="3 6" id="KW-0812">Transmembrane</keyword>
<keyword evidence="5 6" id="KW-0472">Membrane</keyword>
<dbReference type="STRING" id="226506.SAMN04488519_103302"/>